<dbReference type="Pfam" id="PF12867">
    <property type="entry name" value="DinB_2"/>
    <property type="match status" value="1"/>
</dbReference>
<dbReference type="SUPFAM" id="SSF109854">
    <property type="entry name" value="DinB/YfiT-like putative metalloenzymes"/>
    <property type="match status" value="1"/>
</dbReference>
<organism evidence="3 4">
    <name type="scientific">Exiguobacterium profundum</name>
    <dbReference type="NCBI Taxonomy" id="307643"/>
    <lineage>
        <taxon>Bacteria</taxon>
        <taxon>Bacillati</taxon>
        <taxon>Bacillota</taxon>
        <taxon>Bacilli</taxon>
        <taxon>Bacillales</taxon>
        <taxon>Bacillales Family XII. Incertae Sedis</taxon>
        <taxon>Exiguobacterium</taxon>
    </lineage>
</organism>
<feature type="coiled-coil region" evidence="1">
    <location>
        <begin position="100"/>
        <end position="127"/>
    </location>
</feature>
<dbReference type="RefSeq" id="WP_214816862.1">
    <property type="nucleotide sequence ID" value="NZ_CP109617.1"/>
</dbReference>
<reference evidence="3 4" key="1">
    <citation type="submission" date="2022-10" db="EMBL/GenBank/DDBJ databases">
        <title>Complete genome sequence of Exiguobacterium profundum TSS-3 isolated from an extremely saline-alkaline spring located in Ixtapa, Chiapas-Mexico.</title>
        <authorList>
            <person name="Rincon-Rosales R."/>
            <person name="Rogel M.A."/>
            <person name="Rincon-Molina C.I."/>
            <person name="Guerrero G."/>
            <person name="Manzano-Gomez L.A."/>
            <person name="Lopez-Lopez A."/>
            <person name="Rincon Molina F.A."/>
            <person name="Martinez-Romero E."/>
        </authorList>
    </citation>
    <scope>NUCLEOTIDE SEQUENCE [LARGE SCALE GENOMIC DNA]</scope>
    <source>
        <strain evidence="3 4">TSS-3</strain>
    </source>
</reference>
<sequence>MLRIRYELIRFRKDLARYTMSDLRYKHAPSIWSIGQMFDHLILVAEEYLEEADRCLRGEGELGGEKTSFGEKFFERGDFPPIKIELPPEMNQPPNNTDSKDRLRERMTILISKMDTLESRLNDADDNRKTLHGGFGWLNAREWFNLIEMHTRHHRRQQHDLETWLRQKDL</sequence>
<keyword evidence="1" id="KW-0175">Coiled coil</keyword>
<evidence type="ECO:0000256" key="1">
    <source>
        <dbReference type="SAM" id="Coils"/>
    </source>
</evidence>
<protein>
    <submittedName>
        <fullName evidence="3">DinB family protein</fullName>
    </submittedName>
</protein>
<dbReference type="InterPro" id="IPR024775">
    <property type="entry name" value="DinB-like"/>
</dbReference>
<accession>A0ABY8B678</accession>
<evidence type="ECO:0000259" key="2">
    <source>
        <dbReference type="Pfam" id="PF12867"/>
    </source>
</evidence>
<gene>
    <name evidence="3" type="ORF">OE059_07505</name>
</gene>
<dbReference type="Proteomes" id="UP001219957">
    <property type="component" value="Chromosome"/>
</dbReference>
<keyword evidence="4" id="KW-1185">Reference proteome</keyword>
<feature type="domain" description="DinB-like" evidence="2">
    <location>
        <begin position="12"/>
        <end position="157"/>
    </location>
</feature>
<proteinExistence type="predicted"/>
<dbReference type="InterPro" id="IPR034660">
    <property type="entry name" value="DinB/YfiT-like"/>
</dbReference>
<evidence type="ECO:0000313" key="4">
    <source>
        <dbReference type="Proteomes" id="UP001219957"/>
    </source>
</evidence>
<dbReference type="Gene3D" id="1.20.120.450">
    <property type="entry name" value="dinb family like domain"/>
    <property type="match status" value="1"/>
</dbReference>
<dbReference type="EMBL" id="CP109617">
    <property type="protein sequence ID" value="WED56686.1"/>
    <property type="molecule type" value="Genomic_DNA"/>
</dbReference>
<evidence type="ECO:0000313" key="3">
    <source>
        <dbReference type="EMBL" id="WED56686.1"/>
    </source>
</evidence>
<name>A0ABY8B678_9BACL</name>